<feature type="domain" description="Capsule synthesis protein CapA" evidence="4">
    <location>
        <begin position="58"/>
        <end position="300"/>
    </location>
</feature>
<evidence type="ECO:0000256" key="2">
    <source>
        <dbReference type="SAM" id="MobiDB-lite"/>
    </source>
</evidence>
<dbReference type="GO" id="GO:0016787">
    <property type="term" value="F:hydrolase activity"/>
    <property type="evidence" value="ECO:0007669"/>
    <property type="project" value="UniProtKB-KW"/>
</dbReference>
<feature type="region of interest" description="Disordered" evidence="2">
    <location>
        <begin position="28"/>
        <end position="54"/>
    </location>
</feature>
<dbReference type="SMART" id="SM00854">
    <property type="entry name" value="PGA_cap"/>
    <property type="match status" value="1"/>
</dbReference>
<feature type="compositionally biased region" description="Low complexity" evidence="2">
    <location>
        <begin position="28"/>
        <end position="43"/>
    </location>
</feature>
<dbReference type="Proteomes" id="UP001284601">
    <property type="component" value="Unassembled WGS sequence"/>
</dbReference>
<protein>
    <submittedName>
        <fullName evidence="5">CapA family protein</fullName>
        <ecNumber evidence="5">3.1.-.-</ecNumber>
    </submittedName>
</protein>
<dbReference type="InterPro" id="IPR052169">
    <property type="entry name" value="CW_Biosynth-Accessory"/>
</dbReference>
<reference evidence="5 6" key="2">
    <citation type="submission" date="2023-10" db="EMBL/GenBank/DDBJ databases">
        <authorList>
            <person name="Han X.F."/>
        </authorList>
    </citation>
    <scope>NUCLEOTIDE SEQUENCE [LARGE SCALE GENOMIC DNA]</scope>
    <source>
        <strain evidence="5 6">KCTC 39840</strain>
    </source>
</reference>
<dbReference type="EC" id="3.1.-.-" evidence="5"/>
<dbReference type="CDD" id="cd07381">
    <property type="entry name" value="MPP_CapA"/>
    <property type="match status" value="1"/>
</dbReference>
<feature type="signal peptide" evidence="3">
    <location>
        <begin position="1"/>
        <end position="18"/>
    </location>
</feature>
<dbReference type="PANTHER" id="PTHR33393">
    <property type="entry name" value="POLYGLUTAMINE SYNTHESIS ACCESSORY PROTEIN RV0574C-RELATED"/>
    <property type="match status" value="1"/>
</dbReference>
<proteinExistence type="inferred from homology"/>
<comment type="similarity">
    <text evidence="1">Belongs to the CapA family.</text>
</comment>
<evidence type="ECO:0000313" key="5">
    <source>
        <dbReference type="EMBL" id="MDW5597760.1"/>
    </source>
</evidence>
<dbReference type="InterPro" id="IPR019079">
    <property type="entry name" value="Capsule_synth_CapA"/>
</dbReference>
<dbReference type="EMBL" id="JAWSTH010000101">
    <property type="protein sequence ID" value="MDW5597760.1"/>
    <property type="molecule type" value="Genomic_DNA"/>
</dbReference>
<feature type="chain" id="PRO_5045292538" evidence="3">
    <location>
        <begin position="19"/>
        <end position="389"/>
    </location>
</feature>
<evidence type="ECO:0000313" key="6">
    <source>
        <dbReference type="Proteomes" id="UP001284601"/>
    </source>
</evidence>
<evidence type="ECO:0000256" key="1">
    <source>
        <dbReference type="ARBA" id="ARBA00005662"/>
    </source>
</evidence>
<dbReference type="InterPro" id="IPR029052">
    <property type="entry name" value="Metallo-depent_PP-like"/>
</dbReference>
<dbReference type="RefSeq" id="WP_318600225.1">
    <property type="nucleotide sequence ID" value="NZ_JAWSTH010000101.1"/>
</dbReference>
<dbReference type="Pfam" id="PF09587">
    <property type="entry name" value="PGA_cap"/>
    <property type="match status" value="1"/>
</dbReference>
<accession>A0ABU4HWQ8</accession>
<reference evidence="6" key="1">
    <citation type="submission" date="2023-07" db="EMBL/GenBank/DDBJ databases">
        <title>Conexibacter stalactiti sp. nov., isolated from stalactites in a lava cave and emended description of the genus Conexibacter.</title>
        <authorList>
            <person name="Lee S.D."/>
        </authorList>
    </citation>
    <scope>NUCLEOTIDE SEQUENCE [LARGE SCALE GENOMIC DNA]</scope>
    <source>
        <strain evidence="6">KCTC 39840</strain>
    </source>
</reference>
<evidence type="ECO:0000256" key="3">
    <source>
        <dbReference type="SAM" id="SignalP"/>
    </source>
</evidence>
<dbReference type="SUPFAM" id="SSF56300">
    <property type="entry name" value="Metallo-dependent phosphatases"/>
    <property type="match status" value="1"/>
</dbReference>
<keyword evidence="6" id="KW-1185">Reference proteome</keyword>
<keyword evidence="5" id="KW-0378">Hydrolase</keyword>
<gene>
    <name evidence="5" type="ORF">R7226_25635</name>
</gene>
<dbReference type="PANTHER" id="PTHR33393:SF13">
    <property type="entry name" value="PGA BIOSYNTHESIS PROTEIN CAPA"/>
    <property type="match status" value="1"/>
</dbReference>
<evidence type="ECO:0000259" key="4">
    <source>
        <dbReference type="SMART" id="SM00854"/>
    </source>
</evidence>
<comment type="caution">
    <text evidence="5">The sequence shown here is derived from an EMBL/GenBank/DDBJ whole genome shotgun (WGS) entry which is preliminary data.</text>
</comment>
<keyword evidence="3" id="KW-0732">Signal</keyword>
<name>A0ABU4HWQ8_9ACTN</name>
<sequence length="389" mass="41549">MRARPLPLVALAMLCAAAAGCGGASVTGATTDVPPPTVTARPARPQPRPRPRRPVRLTILASGDFLIHSPVWQRAAALGGGDGYDFAPLLRYVRPYVRRADLAICHVETPMTHAPPSGYPVFNAPPALARAIRSTGWDACTTASNHTLDQGQGGIAATLATLDRAGIRHTGSFATPRGPRRTLLLDAGHGVRVALLAYTEMTNGIPAPHPWSVNLASARRIVADARRARRHGADVVLVHLHWGEEYSSRPSAFQRELAGVLTRSPAITAVVGQHAHVVQPIARVRGKPVVFGEGNLISNQTPACCAPGAQDGLLAQLHLVVDRDRPRRTRVRRVTYIPTWVRHPDYAVLPVGDALRARLADAGELRASYARTVGVAGRRAATPVPARLP</sequence>
<dbReference type="Gene3D" id="3.60.21.10">
    <property type="match status" value="1"/>
</dbReference>
<dbReference type="PROSITE" id="PS51257">
    <property type="entry name" value="PROKAR_LIPOPROTEIN"/>
    <property type="match status" value="1"/>
</dbReference>
<organism evidence="5 6">
    <name type="scientific">Conexibacter stalactiti</name>
    <dbReference type="NCBI Taxonomy" id="1940611"/>
    <lineage>
        <taxon>Bacteria</taxon>
        <taxon>Bacillati</taxon>
        <taxon>Actinomycetota</taxon>
        <taxon>Thermoleophilia</taxon>
        <taxon>Solirubrobacterales</taxon>
        <taxon>Conexibacteraceae</taxon>
        <taxon>Conexibacter</taxon>
    </lineage>
</organism>